<name>A0A0F9A3A3_9ZZZZ</name>
<evidence type="ECO:0000313" key="1">
    <source>
        <dbReference type="EMBL" id="KKL04039.1"/>
    </source>
</evidence>
<comment type="caution">
    <text evidence="1">The sequence shown here is derived from an EMBL/GenBank/DDBJ whole genome shotgun (WGS) entry which is preliminary data.</text>
</comment>
<dbReference type="EMBL" id="LAZR01044693">
    <property type="protein sequence ID" value="KKL04039.1"/>
    <property type="molecule type" value="Genomic_DNA"/>
</dbReference>
<reference evidence="1" key="1">
    <citation type="journal article" date="2015" name="Nature">
        <title>Complex archaea that bridge the gap between prokaryotes and eukaryotes.</title>
        <authorList>
            <person name="Spang A."/>
            <person name="Saw J.H."/>
            <person name="Jorgensen S.L."/>
            <person name="Zaremba-Niedzwiedzka K."/>
            <person name="Martijn J."/>
            <person name="Lind A.E."/>
            <person name="van Eijk R."/>
            <person name="Schleper C."/>
            <person name="Guy L."/>
            <person name="Ettema T.J."/>
        </authorList>
    </citation>
    <scope>NUCLEOTIDE SEQUENCE</scope>
</reference>
<dbReference type="AlphaFoldDB" id="A0A0F9A3A3"/>
<organism evidence="1">
    <name type="scientific">marine sediment metagenome</name>
    <dbReference type="NCBI Taxonomy" id="412755"/>
    <lineage>
        <taxon>unclassified sequences</taxon>
        <taxon>metagenomes</taxon>
        <taxon>ecological metagenomes</taxon>
    </lineage>
</organism>
<protein>
    <recommendedName>
        <fullName evidence="2">Terminase large subunit gp17-like C-terminal domain-containing protein</fullName>
    </recommendedName>
</protein>
<proteinExistence type="predicted"/>
<sequence length="342" mass="39272">MTVDYGSVPLDWTPLKGMRVRVSPQTMVTLVELDYFADPEKAVEGWLDKATQGMPEADVEREYKRNRTLALGDAFYFEFQSNGGRKSYVYPCRALVEGLHVSRSFDFGVRRPVCVWYQYDPFQDRVWYLREFMARDCGTHDFRDVVLYLSGEKPYEELTGDALYWADEVGSREWNPPPPWFGQDQHFVNFAGNEAFRRQAAAMKNPQETTDADILAVGGIHLVEWNGPVQARSKIMRRLLKIRMDRLPGALFDPACEELIRTMMGGLTFHKATAEDPIQNKPRKDGHFDNLHDGATYGPAHEVPAADQEPIPLPKRVSFVNRLRVEEEVGDSLPWKEVKHGW</sequence>
<accession>A0A0F9A3A3</accession>
<gene>
    <name evidence="1" type="ORF">LCGC14_2620050</name>
</gene>
<evidence type="ECO:0008006" key="2">
    <source>
        <dbReference type="Google" id="ProtNLM"/>
    </source>
</evidence>